<gene>
    <name evidence="5" type="ORF">GURASL_26380</name>
</gene>
<keyword evidence="6" id="KW-1185">Reference proteome</keyword>
<feature type="coiled-coil region" evidence="3">
    <location>
        <begin position="121"/>
        <end position="148"/>
    </location>
</feature>
<evidence type="ECO:0000256" key="1">
    <source>
        <dbReference type="ARBA" id="ARBA00022553"/>
    </source>
</evidence>
<dbReference type="InterPro" id="IPR011006">
    <property type="entry name" value="CheY-like_superfamily"/>
</dbReference>
<name>A0ABN6VXF9_9BACT</name>
<organism evidence="5 6">
    <name type="scientific">Geotalea uraniireducens</name>
    <dbReference type="NCBI Taxonomy" id="351604"/>
    <lineage>
        <taxon>Bacteria</taxon>
        <taxon>Pseudomonadati</taxon>
        <taxon>Thermodesulfobacteriota</taxon>
        <taxon>Desulfuromonadia</taxon>
        <taxon>Geobacterales</taxon>
        <taxon>Geobacteraceae</taxon>
        <taxon>Geotalea</taxon>
    </lineage>
</organism>
<accession>A0ABN6VXF9</accession>
<evidence type="ECO:0000313" key="6">
    <source>
        <dbReference type="Proteomes" id="UP001317705"/>
    </source>
</evidence>
<dbReference type="PANTHER" id="PTHR44591:SF19">
    <property type="entry name" value="TWO-COMPONENT RESPONSE REGULATOR-RELATED"/>
    <property type="match status" value="1"/>
</dbReference>
<keyword evidence="1 2" id="KW-0597">Phosphoprotein</keyword>
<dbReference type="Proteomes" id="UP001317705">
    <property type="component" value="Chromosome"/>
</dbReference>
<dbReference type="InterPro" id="IPR050595">
    <property type="entry name" value="Bact_response_regulator"/>
</dbReference>
<evidence type="ECO:0000313" key="5">
    <source>
        <dbReference type="EMBL" id="BDV43715.1"/>
    </source>
</evidence>
<feature type="modified residue" description="4-aspartylphosphate" evidence="2">
    <location>
        <position position="53"/>
    </location>
</feature>
<dbReference type="PROSITE" id="PS50110">
    <property type="entry name" value="RESPONSE_REGULATORY"/>
    <property type="match status" value="1"/>
</dbReference>
<keyword evidence="3" id="KW-0175">Coiled coil</keyword>
<dbReference type="EMBL" id="AP027151">
    <property type="protein sequence ID" value="BDV43715.1"/>
    <property type="molecule type" value="Genomic_DNA"/>
</dbReference>
<evidence type="ECO:0000259" key="4">
    <source>
        <dbReference type="PROSITE" id="PS50110"/>
    </source>
</evidence>
<dbReference type="Pfam" id="PF00072">
    <property type="entry name" value="Response_reg"/>
    <property type="match status" value="1"/>
</dbReference>
<dbReference type="Gene3D" id="3.40.50.2300">
    <property type="match status" value="1"/>
</dbReference>
<evidence type="ECO:0000256" key="2">
    <source>
        <dbReference type="PROSITE-ProRule" id="PRU00169"/>
    </source>
</evidence>
<feature type="domain" description="Response regulatory" evidence="4">
    <location>
        <begin position="4"/>
        <end position="119"/>
    </location>
</feature>
<dbReference type="InterPro" id="IPR001789">
    <property type="entry name" value="Sig_transdc_resp-reg_receiver"/>
</dbReference>
<dbReference type="SMART" id="SM00448">
    <property type="entry name" value="REC"/>
    <property type="match status" value="1"/>
</dbReference>
<dbReference type="PANTHER" id="PTHR44591">
    <property type="entry name" value="STRESS RESPONSE REGULATOR PROTEIN 1"/>
    <property type="match status" value="1"/>
</dbReference>
<sequence length="183" mass="20832">MNRKLLLVDDEPQIIAALQRTLVDEPFEIFTAGNGEEGLAVMEQHRPAVVISDERMPGMGGAEFLAEVRQRYPETVRLMLTGHASLEATINAVNRGEIYRFFTKPWDSLELQLALRAAFEKHALEEENRRLLRTVRRQSRELKLLEEKYPGITVAERDEAGVFVLPDLSDEELAAAIERCNRS</sequence>
<proteinExistence type="predicted"/>
<dbReference type="CDD" id="cd17569">
    <property type="entry name" value="REC_HupR-like"/>
    <property type="match status" value="1"/>
</dbReference>
<reference evidence="5 6" key="1">
    <citation type="submission" date="2022-12" db="EMBL/GenBank/DDBJ databases">
        <title>Polyphasic characterization of Geotalea uranireducens NIT-SL11 newly isolated from a complex of sewage sludge and microbially reduced graphene oxide.</title>
        <authorList>
            <person name="Xie L."/>
            <person name="Yoshida N."/>
            <person name="Meng L."/>
        </authorList>
    </citation>
    <scope>NUCLEOTIDE SEQUENCE [LARGE SCALE GENOMIC DNA]</scope>
    <source>
        <strain evidence="5 6">NIT-SL11</strain>
    </source>
</reference>
<evidence type="ECO:0000256" key="3">
    <source>
        <dbReference type="SAM" id="Coils"/>
    </source>
</evidence>
<dbReference type="SUPFAM" id="SSF52172">
    <property type="entry name" value="CheY-like"/>
    <property type="match status" value="1"/>
</dbReference>
<protein>
    <recommendedName>
        <fullName evidence="4">Response regulatory domain-containing protein</fullName>
    </recommendedName>
</protein>
<dbReference type="RefSeq" id="WP_281999838.1">
    <property type="nucleotide sequence ID" value="NZ_AP027151.1"/>
</dbReference>